<feature type="non-terminal residue" evidence="1">
    <location>
        <position position="1"/>
    </location>
</feature>
<evidence type="ECO:0000313" key="1">
    <source>
        <dbReference type="EMBL" id="DAD50702.1"/>
    </source>
</evidence>
<dbReference type="RefSeq" id="YP_010771333.1">
    <property type="nucleotide sequence ID" value="NC_074558.1"/>
</dbReference>
<proteinExistence type="predicted"/>
<protein>
    <submittedName>
        <fullName evidence="1">Maturation protein</fullName>
    </submittedName>
</protein>
<name>A0A8S5KY47_9VIRU</name>
<dbReference type="KEGG" id="vg:80401043"/>
<accession>A0A8S5KY47</accession>
<evidence type="ECO:0000313" key="2">
    <source>
        <dbReference type="Proteomes" id="UP000678526"/>
    </source>
</evidence>
<organism evidence="1 2">
    <name type="scientific">ssRNA phage SRR6960799_31</name>
    <dbReference type="NCBI Taxonomy" id="2786589"/>
    <lineage>
        <taxon>Viruses</taxon>
        <taxon>Riboviria</taxon>
        <taxon>Orthornavirae</taxon>
        <taxon>Lenarviricota</taxon>
        <taxon>Leviviricetes</taxon>
        <taxon>Tetipavirus</taxon>
        <taxon>Tetipavirus sp. 'asiadaptatum'</taxon>
    </lineage>
</organism>
<dbReference type="GeneID" id="80401043"/>
<gene>
    <name evidence="1" type="primary">SRR6960799_31_1</name>
</gene>
<dbReference type="Proteomes" id="UP000678526">
    <property type="component" value="Segment"/>
</dbReference>
<sequence>TREYDRSIVLDDSTKDVVAGGFAIRRDDNQVTPISGTYSTQRTLKNREYGFFIDEPHRPRTKRFGEANRWEERGWPTLEPWSIWNNAYNVDGYDNTHVSYTDGGRWRIRTPHCGLFTNNLHTELTSAPWPYRVRSRWSLNNAVQQQRQRMFAYNGDLSETFGELPECPQLFKLINTAKSLRSNVTGLALGIRFGWSPLFSTFQSAMAEFDAWRQGVSAMRKRAGIQTLRYSGDDTWDLTNTMPRVVTTKGDLHYYEESLNPQLVFHKGKITYSAVVEMRPYYSGATWDAMSHLARIGGIPSLRTFWELFPKSFVIDWFVALGDVISDIQGNLLYHIDVKEQCWSWLIHDRVAQFLASPLQNQKLTEMEYKAFYRSGTPPLGGWKVPRIGLPSSLGQLSSLALMVSQKIPSSGVPLKVLMRRLNRYGYR</sequence>
<dbReference type="EMBL" id="BK013603">
    <property type="protein sequence ID" value="DAD50702.1"/>
    <property type="molecule type" value="Genomic_RNA"/>
</dbReference>
<reference evidence="1" key="1">
    <citation type="submission" date="2020-09" db="EMBL/GenBank/DDBJ databases">
        <title>Leviviricetes taxonomy.</title>
        <authorList>
            <person name="Stockdale S.R."/>
            <person name="Callanan J."/>
            <person name="Adriaenssens E.M."/>
            <person name="Kuhn J.H."/>
            <person name="Rumnieks J."/>
            <person name="Shkoporov A."/>
            <person name="Draper L.A."/>
            <person name="Ross P."/>
            <person name="Hill C."/>
        </authorList>
    </citation>
    <scope>NUCLEOTIDE SEQUENCE</scope>
</reference>